<evidence type="ECO:0000256" key="1">
    <source>
        <dbReference type="ARBA" id="ARBA00022737"/>
    </source>
</evidence>
<dbReference type="InterPro" id="IPR018337">
    <property type="entry name" value="Cell_wall/Cho-bd_repeat"/>
</dbReference>
<organism evidence="2 3">
    <name type="scientific">Roseburia faecis</name>
    <dbReference type="NCBI Taxonomy" id="301302"/>
    <lineage>
        <taxon>Bacteria</taxon>
        <taxon>Bacillati</taxon>
        <taxon>Bacillota</taxon>
        <taxon>Clostridia</taxon>
        <taxon>Lachnospirales</taxon>
        <taxon>Lachnospiraceae</taxon>
        <taxon>Roseburia</taxon>
    </lineage>
</organism>
<evidence type="ECO:0000313" key="2">
    <source>
        <dbReference type="EMBL" id="CUM90507.1"/>
    </source>
</evidence>
<dbReference type="RefSeq" id="WP_055262278.1">
    <property type="nucleotide sequence ID" value="NZ_CYXV01000005.1"/>
</dbReference>
<name>A0A173SL55_9FIRM</name>
<dbReference type="InterPro" id="IPR052159">
    <property type="entry name" value="Competence_DNA_uptake"/>
</dbReference>
<evidence type="ECO:0000313" key="3">
    <source>
        <dbReference type="Proteomes" id="UP000095495"/>
    </source>
</evidence>
<reference evidence="2 3" key="1">
    <citation type="submission" date="2015-09" db="EMBL/GenBank/DDBJ databases">
        <authorList>
            <consortium name="Pathogen Informatics"/>
        </authorList>
    </citation>
    <scope>NUCLEOTIDE SEQUENCE [LARGE SCALE GENOMIC DNA]</scope>
    <source>
        <strain evidence="2 3">2789STDY5608863</strain>
    </source>
</reference>
<protein>
    <submittedName>
        <fullName evidence="2">Toxin B</fullName>
    </submittedName>
</protein>
<sequence>MKKELPIILIAFIFILSFFTPLTVSASPISEMNIYAIYLDSPEKGDCVLLESRRHALLIDIGRYSHAPTILNQLQTLGLTHVDICFSHLHSDHTGGTSGDFIAGLKFLINSGITVDNLYLPSRSYSAYSQRYQKKFDEIQNSVSAYTNIHYLRVNDQLTIGDITGKVIGPVNPVDYMPHIDSNGNGYTTYENNTSLAMIFSCGNTRYFTAGDCYKDEAEALCNYYGDALKCDIMKLCHHGTTSGNTQRLINAVQPKYSFASNIYYDDKAEDTGYWKIYKASTRASKYGMCYAVGTEKKTLIYHIVNDKITLYKGSQISSNNQLKGWQHFFGSDGVNMNYNTYYFDKNCQPLIGTQKIGKHYYFFDKTGLMQYGKFTSNNTYNHWLTSQEGKQYYTLTNDRKYAYLTVGFKEIDNSLYYFNSNGYLYIDPSYANDETDEDDMIITQIGADYYAMNSIGTLLSDDWLEQDGFYYFFKKDGKMVYDCLYTIENTSYLFDTDGTLMTADGVKYDFVSWKKRLYAVDHNGIIVKQNIVKIKGHKYYFDSNGVLVKNRKVVWKGHKYKCNSKGIVKKL</sequence>
<dbReference type="EMBL" id="CYXV01000005">
    <property type="protein sequence ID" value="CUM90507.1"/>
    <property type="molecule type" value="Genomic_DNA"/>
</dbReference>
<dbReference type="Gene3D" id="3.60.15.10">
    <property type="entry name" value="Ribonuclease Z/Hydroxyacylglutathione hydrolase-like"/>
    <property type="match status" value="1"/>
</dbReference>
<accession>A0A173SL55</accession>
<keyword evidence="1" id="KW-0677">Repeat</keyword>
<dbReference type="Proteomes" id="UP000095495">
    <property type="component" value="Unassembled WGS sequence"/>
</dbReference>
<gene>
    <name evidence="2" type="primary">toxB</name>
    <name evidence="2" type="ORF">ERS852420_01436</name>
</gene>
<dbReference type="Gene3D" id="2.10.270.10">
    <property type="entry name" value="Cholin Binding"/>
    <property type="match status" value="3"/>
</dbReference>
<dbReference type="AlphaFoldDB" id="A0A173SL55"/>
<dbReference type="PANTHER" id="PTHR30619">
    <property type="entry name" value="DNA INTERNALIZATION/COMPETENCE PROTEIN COMEC/REC2"/>
    <property type="match status" value="1"/>
</dbReference>
<dbReference type="PANTHER" id="PTHR30619:SF1">
    <property type="entry name" value="RECOMBINATION PROTEIN 2"/>
    <property type="match status" value="1"/>
</dbReference>
<dbReference type="InterPro" id="IPR036866">
    <property type="entry name" value="RibonucZ/Hydroxyglut_hydro"/>
</dbReference>
<dbReference type="SUPFAM" id="SSF56281">
    <property type="entry name" value="Metallo-hydrolase/oxidoreductase"/>
    <property type="match status" value="1"/>
</dbReference>
<proteinExistence type="predicted"/>
<dbReference type="Pfam" id="PF01473">
    <property type="entry name" value="Choline_bind_1"/>
    <property type="match status" value="2"/>
</dbReference>
<dbReference type="SUPFAM" id="SSF69360">
    <property type="entry name" value="Cell wall binding repeat"/>
    <property type="match status" value="1"/>
</dbReference>